<dbReference type="Pfam" id="PF11917">
    <property type="entry name" value="DUF3435"/>
    <property type="match status" value="1"/>
</dbReference>
<dbReference type="PANTHER" id="PTHR37535">
    <property type="entry name" value="FLUG DOMAIN PROTEIN"/>
    <property type="match status" value="1"/>
</dbReference>
<sequence>MANASLVDNSLEATVDLLLDIVDQYKKEQPVINSERQLSGKVVDEDVRGALERLDDMTPEQLLLIDAVLTLPETSLEKECQQRITTINAVTAYCSVEEGVTFHRSRAGQPVPPVSTVKDEKPLWSEADIMLRRAISSVTKDKRPTICFTCLGNPNLTIRERVVSFSSPGCLTRHFMRKH</sequence>
<dbReference type="STRING" id="658429.L8FWJ4"/>
<name>L8FWJ4_PSED2</name>
<organism evidence="1 2">
    <name type="scientific">Pseudogymnoascus destructans (strain ATCC MYA-4855 / 20631-21)</name>
    <name type="common">Bat white-nose syndrome fungus</name>
    <name type="synonym">Geomyces destructans</name>
    <dbReference type="NCBI Taxonomy" id="658429"/>
    <lineage>
        <taxon>Eukaryota</taxon>
        <taxon>Fungi</taxon>
        <taxon>Dikarya</taxon>
        <taxon>Ascomycota</taxon>
        <taxon>Pezizomycotina</taxon>
        <taxon>Leotiomycetes</taxon>
        <taxon>Thelebolales</taxon>
        <taxon>Thelebolaceae</taxon>
        <taxon>Pseudogymnoascus</taxon>
    </lineage>
</organism>
<proteinExistence type="predicted"/>
<accession>L8FWJ4</accession>
<dbReference type="HOGENOM" id="CLU_1506961_0_0_1"/>
<gene>
    <name evidence="1" type="ORF">GMDG_07303</name>
</gene>
<protein>
    <submittedName>
        <fullName evidence="1">Uncharacterized protein</fullName>
    </submittedName>
</protein>
<keyword evidence="2" id="KW-1185">Reference proteome</keyword>
<dbReference type="InterPro" id="IPR021842">
    <property type="entry name" value="DUF3435"/>
</dbReference>
<reference evidence="2" key="1">
    <citation type="submission" date="2010-09" db="EMBL/GenBank/DDBJ databases">
        <title>The genome sequence of Geomyces destructans 20631-21.</title>
        <authorList>
            <consortium name="The Broad Institute Genome Sequencing Platform"/>
            <person name="Cuomo C.A."/>
            <person name="Blehert D.S."/>
            <person name="Lorch J.M."/>
            <person name="Young S.K."/>
            <person name="Zeng Q."/>
            <person name="Gargeya S."/>
            <person name="Fitzgerald M."/>
            <person name="Haas B."/>
            <person name="Abouelleil A."/>
            <person name="Alvarado L."/>
            <person name="Arachchi H.M."/>
            <person name="Berlin A."/>
            <person name="Brown A."/>
            <person name="Chapman S.B."/>
            <person name="Chen Z."/>
            <person name="Dunbar C."/>
            <person name="Freedman E."/>
            <person name="Gearin G."/>
            <person name="Gellesch M."/>
            <person name="Goldberg J."/>
            <person name="Griggs A."/>
            <person name="Gujja S."/>
            <person name="Heiman D."/>
            <person name="Howarth C."/>
            <person name="Larson L."/>
            <person name="Lui A."/>
            <person name="MacDonald P.J.P."/>
            <person name="Montmayeur A."/>
            <person name="Murphy C."/>
            <person name="Neiman D."/>
            <person name="Pearson M."/>
            <person name="Priest M."/>
            <person name="Roberts A."/>
            <person name="Saif S."/>
            <person name="Shea T."/>
            <person name="Shenoy N."/>
            <person name="Sisk P."/>
            <person name="Stolte C."/>
            <person name="Sykes S."/>
            <person name="Wortman J."/>
            <person name="Nusbaum C."/>
            <person name="Birren B."/>
        </authorList>
    </citation>
    <scope>NUCLEOTIDE SEQUENCE [LARGE SCALE GENOMIC DNA]</scope>
    <source>
        <strain evidence="2">ATCC MYA-4855 / 20631-21</strain>
    </source>
</reference>
<evidence type="ECO:0000313" key="1">
    <source>
        <dbReference type="EMBL" id="ELR05320.1"/>
    </source>
</evidence>
<dbReference type="AlphaFoldDB" id="L8FWJ4"/>
<dbReference type="PANTHER" id="PTHR37535:SF2">
    <property type="entry name" value="FINGER DOMAIN PROTEIN, PUTATIVE (AFU_ORTHOLOGUE AFUA_6G09300)-RELATED"/>
    <property type="match status" value="1"/>
</dbReference>
<dbReference type="EMBL" id="GL573381">
    <property type="protein sequence ID" value="ELR05320.1"/>
    <property type="molecule type" value="Genomic_DNA"/>
</dbReference>
<dbReference type="Proteomes" id="UP000011064">
    <property type="component" value="Unassembled WGS sequence"/>
</dbReference>
<evidence type="ECO:0000313" key="2">
    <source>
        <dbReference type="Proteomes" id="UP000011064"/>
    </source>
</evidence>
<dbReference type="VEuPathDB" id="FungiDB:GMDG_07303"/>
<feature type="non-terminal residue" evidence="1">
    <location>
        <position position="179"/>
    </location>
</feature>
<dbReference type="InParanoid" id="L8FWJ4"/>